<gene>
    <name evidence="7" type="ORF">FPZ11_07300</name>
</gene>
<dbReference type="CDD" id="cd00165">
    <property type="entry name" value="S4"/>
    <property type="match status" value="1"/>
</dbReference>
<comment type="similarity">
    <text evidence="1">Belongs to the HSP15 family.</text>
</comment>
<dbReference type="SMART" id="SM00363">
    <property type="entry name" value="S4"/>
    <property type="match status" value="1"/>
</dbReference>
<dbReference type="OrthoDB" id="9797176at2"/>
<keyword evidence="3" id="KW-0238">DNA-binding</keyword>
<dbReference type="RefSeq" id="WP_146319638.1">
    <property type="nucleotide sequence ID" value="NZ_CP042305.1"/>
</dbReference>
<dbReference type="InterPro" id="IPR002942">
    <property type="entry name" value="S4_RNA-bd"/>
</dbReference>
<evidence type="ECO:0000313" key="7">
    <source>
        <dbReference type="EMBL" id="QDZ14587.1"/>
    </source>
</evidence>
<evidence type="ECO:0000256" key="4">
    <source>
        <dbReference type="PROSITE-ProRule" id="PRU00182"/>
    </source>
</evidence>
<evidence type="ECO:0000256" key="5">
    <source>
        <dbReference type="SAM" id="MobiDB-lite"/>
    </source>
</evidence>
<evidence type="ECO:0000259" key="6">
    <source>
        <dbReference type="SMART" id="SM00363"/>
    </source>
</evidence>
<dbReference type="Gene3D" id="3.10.290.10">
    <property type="entry name" value="RNA-binding S4 domain"/>
    <property type="match status" value="1"/>
</dbReference>
<organism evidence="7 8">
    <name type="scientific">Humibacter ginsenosidimutans</name>
    <dbReference type="NCBI Taxonomy" id="2599293"/>
    <lineage>
        <taxon>Bacteria</taxon>
        <taxon>Bacillati</taxon>
        <taxon>Actinomycetota</taxon>
        <taxon>Actinomycetes</taxon>
        <taxon>Micrococcales</taxon>
        <taxon>Microbacteriaceae</taxon>
        <taxon>Humibacter</taxon>
    </lineage>
</organism>
<evidence type="ECO:0000256" key="1">
    <source>
        <dbReference type="ARBA" id="ARBA00008396"/>
    </source>
</evidence>
<sequence>MAEARQQPTGGQGPQTTRTDIWVWSVRFFKTRSLATAACKAGHVKVNGERAKPAQVVRIGDEVRVMTDREHIVEVRGILTKRVGAPIAQAAYVDRTPALPPRVEQPAAVVRERGMGRPTKRDRRELERLRGRG</sequence>
<dbReference type="InterPro" id="IPR025708">
    <property type="entry name" value="HSP15"/>
</dbReference>
<reference evidence="7 8" key="1">
    <citation type="submission" date="2019-07" db="EMBL/GenBank/DDBJ databases">
        <title>Full genome sequence of Humibacter sp. WJ7-1.</title>
        <authorList>
            <person name="Im W.-T."/>
        </authorList>
    </citation>
    <scope>NUCLEOTIDE SEQUENCE [LARGE SCALE GENOMIC DNA]</scope>
    <source>
        <strain evidence="7 8">WJ7-1</strain>
    </source>
</reference>
<feature type="region of interest" description="Disordered" evidence="5">
    <location>
        <begin position="113"/>
        <end position="133"/>
    </location>
</feature>
<dbReference type="PROSITE" id="PS50889">
    <property type="entry name" value="S4"/>
    <property type="match status" value="1"/>
</dbReference>
<name>A0A5B8M1R9_9MICO</name>
<keyword evidence="2 4" id="KW-0694">RNA-binding</keyword>
<dbReference type="GO" id="GO:0034605">
    <property type="term" value="P:cellular response to heat"/>
    <property type="evidence" value="ECO:0007669"/>
    <property type="project" value="InterPro"/>
</dbReference>
<dbReference type="AlphaFoldDB" id="A0A5B8M1R9"/>
<evidence type="ECO:0000313" key="8">
    <source>
        <dbReference type="Proteomes" id="UP000320216"/>
    </source>
</evidence>
<dbReference type="SUPFAM" id="SSF55174">
    <property type="entry name" value="Alpha-L RNA-binding motif"/>
    <property type="match status" value="1"/>
</dbReference>
<accession>A0A5B8M1R9</accession>
<evidence type="ECO:0000256" key="3">
    <source>
        <dbReference type="ARBA" id="ARBA00023125"/>
    </source>
</evidence>
<dbReference type="PIRSF" id="PIRSF016821">
    <property type="entry name" value="HSP15"/>
    <property type="match status" value="1"/>
</dbReference>
<feature type="domain" description="RNA-binding S4" evidence="6">
    <location>
        <begin position="17"/>
        <end position="83"/>
    </location>
</feature>
<dbReference type="Pfam" id="PF01479">
    <property type="entry name" value="S4"/>
    <property type="match status" value="1"/>
</dbReference>
<dbReference type="Proteomes" id="UP000320216">
    <property type="component" value="Chromosome"/>
</dbReference>
<dbReference type="EMBL" id="CP042305">
    <property type="protein sequence ID" value="QDZ14587.1"/>
    <property type="molecule type" value="Genomic_DNA"/>
</dbReference>
<dbReference type="GO" id="GO:0003727">
    <property type="term" value="F:single-stranded RNA binding"/>
    <property type="evidence" value="ECO:0007669"/>
    <property type="project" value="InterPro"/>
</dbReference>
<dbReference type="InterPro" id="IPR036986">
    <property type="entry name" value="S4_RNA-bd_sf"/>
</dbReference>
<feature type="compositionally biased region" description="Basic and acidic residues" evidence="5">
    <location>
        <begin position="122"/>
        <end position="133"/>
    </location>
</feature>
<dbReference type="GO" id="GO:0003677">
    <property type="term" value="F:DNA binding"/>
    <property type="evidence" value="ECO:0007669"/>
    <property type="project" value="UniProtKB-KW"/>
</dbReference>
<dbReference type="KEGG" id="huw:FPZ11_07300"/>
<protein>
    <submittedName>
        <fullName evidence="7">RNA-binding S4 domain-containing protein</fullName>
    </submittedName>
</protein>
<keyword evidence="8" id="KW-1185">Reference proteome</keyword>
<dbReference type="GO" id="GO:0043023">
    <property type="term" value="F:ribosomal large subunit binding"/>
    <property type="evidence" value="ECO:0007669"/>
    <property type="project" value="InterPro"/>
</dbReference>
<proteinExistence type="inferred from homology"/>
<evidence type="ECO:0000256" key="2">
    <source>
        <dbReference type="ARBA" id="ARBA00022884"/>
    </source>
</evidence>